<comment type="caution">
    <text evidence="1">The sequence shown here is derived from an EMBL/GenBank/DDBJ whole genome shotgun (WGS) entry which is preliminary data.</text>
</comment>
<proteinExistence type="predicted"/>
<dbReference type="OrthoDB" id="3692147at2759"/>
<keyword evidence="2" id="KW-1185">Reference proteome</keyword>
<evidence type="ECO:0000313" key="2">
    <source>
        <dbReference type="Proteomes" id="UP000770015"/>
    </source>
</evidence>
<accession>A0A9P8VLH3</accession>
<dbReference type="Proteomes" id="UP000770015">
    <property type="component" value="Unassembled WGS sequence"/>
</dbReference>
<protein>
    <submittedName>
        <fullName evidence="1">Uncharacterized protein</fullName>
    </submittedName>
</protein>
<organism evidence="1 2">
    <name type="scientific">Plectosphaerella plurivora</name>
    <dbReference type="NCBI Taxonomy" id="936078"/>
    <lineage>
        <taxon>Eukaryota</taxon>
        <taxon>Fungi</taxon>
        <taxon>Dikarya</taxon>
        <taxon>Ascomycota</taxon>
        <taxon>Pezizomycotina</taxon>
        <taxon>Sordariomycetes</taxon>
        <taxon>Hypocreomycetidae</taxon>
        <taxon>Glomerellales</taxon>
        <taxon>Plectosphaerellaceae</taxon>
        <taxon>Plectosphaerella</taxon>
    </lineage>
</organism>
<gene>
    <name evidence="1" type="ORF">F5X68DRAFT_199995</name>
</gene>
<sequence>MAWCQALDPESYKLMDDEESFGVYWCRTPGCLNYHGYGRKACVNPYVASLRYRGKAASRMVR</sequence>
<reference evidence="1" key="1">
    <citation type="journal article" date="2021" name="Nat. Commun.">
        <title>Genetic determinants of endophytism in the Arabidopsis root mycobiome.</title>
        <authorList>
            <person name="Mesny F."/>
            <person name="Miyauchi S."/>
            <person name="Thiergart T."/>
            <person name="Pickel B."/>
            <person name="Atanasova L."/>
            <person name="Karlsson M."/>
            <person name="Huettel B."/>
            <person name="Barry K.W."/>
            <person name="Haridas S."/>
            <person name="Chen C."/>
            <person name="Bauer D."/>
            <person name="Andreopoulos W."/>
            <person name="Pangilinan J."/>
            <person name="LaButti K."/>
            <person name="Riley R."/>
            <person name="Lipzen A."/>
            <person name="Clum A."/>
            <person name="Drula E."/>
            <person name="Henrissat B."/>
            <person name="Kohler A."/>
            <person name="Grigoriev I.V."/>
            <person name="Martin F.M."/>
            <person name="Hacquard S."/>
        </authorList>
    </citation>
    <scope>NUCLEOTIDE SEQUENCE</scope>
    <source>
        <strain evidence="1">MPI-SDFR-AT-0117</strain>
    </source>
</reference>
<evidence type="ECO:0000313" key="1">
    <source>
        <dbReference type="EMBL" id="KAH6693979.1"/>
    </source>
</evidence>
<name>A0A9P8VLH3_9PEZI</name>
<dbReference type="AlphaFoldDB" id="A0A9P8VLH3"/>
<dbReference type="EMBL" id="JAGSXJ010000003">
    <property type="protein sequence ID" value="KAH6693979.1"/>
    <property type="molecule type" value="Genomic_DNA"/>
</dbReference>